<dbReference type="Gene3D" id="3.90.820.10">
    <property type="entry name" value="Structural Genomics, Unknown Function 30-nov-00 1gh9 Mol_id"/>
    <property type="match status" value="1"/>
</dbReference>
<feature type="compositionally biased region" description="Low complexity" evidence="1">
    <location>
        <begin position="73"/>
        <end position="86"/>
    </location>
</feature>
<feature type="region of interest" description="Disordered" evidence="1">
    <location>
        <begin position="27"/>
        <end position="86"/>
    </location>
</feature>
<evidence type="ECO:0000259" key="2">
    <source>
        <dbReference type="SMART" id="SM00923"/>
    </source>
</evidence>
<dbReference type="InterPro" id="IPR005153">
    <property type="entry name" value="MbtH-like_dom"/>
</dbReference>
<accession>A0A7W9Q293</accession>
<dbReference type="SMART" id="SM00923">
    <property type="entry name" value="MbtH"/>
    <property type="match status" value="1"/>
</dbReference>
<feature type="domain" description="MbtH-like" evidence="2">
    <location>
        <begin position="5"/>
        <end position="55"/>
    </location>
</feature>
<evidence type="ECO:0000256" key="1">
    <source>
        <dbReference type="SAM" id="MobiDB-lite"/>
    </source>
</evidence>
<dbReference type="GO" id="GO:0005829">
    <property type="term" value="C:cytosol"/>
    <property type="evidence" value="ECO:0007669"/>
    <property type="project" value="TreeGrafter"/>
</dbReference>
<protein>
    <submittedName>
        <fullName evidence="3">MbtH protein</fullName>
    </submittedName>
</protein>
<dbReference type="SUPFAM" id="SSF160582">
    <property type="entry name" value="MbtH-like"/>
    <property type="match status" value="1"/>
</dbReference>
<gene>
    <name evidence="3" type="ORF">FHS34_007525</name>
</gene>
<dbReference type="Proteomes" id="UP000585836">
    <property type="component" value="Unassembled WGS sequence"/>
</dbReference>
<sequence>MAMTRTPDDDDRLYKVVANHEEQYSIWPADRENPAGWSDAGRSGPKSDCLKHIKDVWTDMRPLSLRGRPRPAAPTGPAAEGAGRAG</sequence>
<organism evidence="3 4">
    <name type="scientific">Streptomyces echinatus</name>
    <dbReference type="NCBI Taxonomy" id="67293"/>
    <lineage>
        <taxon>Bacteria</taxon>
        <taxon>Bacillati</taxon>
        <taxon>Actinomycetota</taxon>
        <taxon>Actinomycetes</taxon>
        <taxon>Kitasatosporales</taxon>
        <taxon>Streptomycetaceae</taxon>
        <taxon>Streptomyces</taxon>
    </lineage>
</organism>
<keyword evidence="4" id="KW-1185">Reference proteome</keyword>
<evidence type="ECO:0000313" key="3">
    <source>
        <dbReference type="EMBL" id="MBB5932016.1"/>
    </source>
</evidence>
<name>A0A7W9Q293_9ACTN</name>
<dbReference type="InterPro" id="IPR037407">
    <property type="entry name" value="MLP_fam"/>
</dbReference>
<dbReference type="PANTHER" id="PTHR38444">
    <property type="entry name" value="ENTEROBACTIN BIOSYNTHESIS PROTEIN YBDZ"/>
    <property type="match status" value="1"/>
</dbReference>
<evidence type="ECO:0000313" key="4">
    <source>
        <dbReference type="Proteomes" id="UP000585836"/>
    </source>
</evidence>
<dbReference type="EMBL" id="JACHJK010000020">
    <property type="protein sequence ID" value="MBB5932016.1"/>
    <property type="molecule type" value="Genomic_DNA"/>
</dbReference>
<dbReference type="PANTHER" id="PTHR38444:SF1">
    <property type="entry name" value="ENTEROBACTIN BIOSYNTHESIS PROTEIN YBDZ"/>
    <property type="match status" value="1"/>
</dbReference>
<feature type="compositionally biased region" description="Basic and acidic residues" evidence="1">
    <location>
        <begin position="48"/>
        <end position="58"/>
    </location>
</feature>
<comment type="caution">
    <text evidence="3">The sequence shown here is derived from an EMBL/GenBank/DDBJ whole genome shotgun (WGS) entry which is preliminary data.</text>
</comment>
<dbReference type="InterPro" id="IPR038020">
    <property type="entry name" value="MbtH-like_sf"/>
</dbReference>
<reference evidence="3 4" key="1">
    <citation type="submission" date="2020-08" db="EMBL/GenBank/DDBJ databases">
        <title>Genomic Encyclopedia of Type Strains, Phase III (KMG-III): the genomes of soil and plant-associated and newly described type strains.</title>
        <authorList>
            <person name="Whitman W."/>
        </authorList>
    </citation>
    <scope>NUCLEOTIDE SEQUENCE [LARGE SCALE GENOMIC DNA]</scope>
    <source>
        <strain evidence="3 4">CECT 3313</strain>
    </source>
</reference>
<dbReference type="AlphaFoldDB" id="A0A7W9Q293"/>
<dbReference type="Pfam" id="PF03621">
    <property type="entry name" value="MbtH"/>
    <property type="match status" value="1"/>
</dbReference>
<dbReference type="GO" id="GO:0019290">
    <property type="term" value="P:siderophore biosynthetic process"/>
    <property type="evidence" value="ECO:0007669"/>
    <property type="project" value="TreeGrafter"/>
</dbReference>
<proteinExistence type="predicted"/>